<dbReference type="InterPro" id="IPR019595">
    <property type="entry name" value="DUF2470"/>
</dbReference>
<dbReference type="RefSeq" id="WP_128778149.1">
    <property type="nucleotide sequence ID" value="NZ_RYFI01000013.1"/>
</dbReference>
<dbReference type="SUPFAM" id="SSF50475">
    <property type="entry name" value="FMN-binding split barrel"/>
    <property type="match status" value="1"/>
</dbReference>
<name>A0A4Q0MHE3_9HYPH</name>
<feature type="domain" description="DUF2470" evidence="2">
    <location>
        <begin position="174"/>
        <end position="243"/>
    </location>
</feature>
<feature type="domain" description="Pyridoxamine 5'-phosphate oxidase N-terminal" evidence="1">
    <location>
        <begin position="22"/>
        <end position="143"/>
    </location>
</feature>
<reference evidence="3 4" key="1">
    <citation type="submission" date="2018-12" db="EMBL/GenBank/DDBJ databases">
        <title>bacterium Hansschlegelia zhihuaiae S113.</title>
        <authorList>
            <person name="He J."/>
        </authorList>
    </citation>
    <scope>NUCLEOTIDE SEQUENCE [LARGE SCALE GENOMIC DNA]</scope>
    <source>
        <strain evidence="3 4">S 113</strain>
    </source>
</reference>
<dbReference type="Gene3D" id="2.30.110.10">
    <property type="entry name" value="Electron Transport, Fmn-binding Protein, Chain A"/>
    <property type="match status" value="1"/>
</dbReference>
<organism evidence="3 4">
    <name type="scientific">Hansschlegelia zhihuaiae</name>
    <dbReference type="NCBI Taxonomy" id="405005"/>
    <lineage>
        <taxon>Bacteria</taxon>
        <taxon>Pseudomonadati</taxon>
        <taxon>Pseudomonadota</taxon>
        <taxon>Alphaproteobacteria</taxon>
        <taxon>Hyphomicrobiales</taxon>
        <taxon>Methylopilaceae</taxon>
        <taxon>Hansschlegelia</taxon>
    </lineage>
</organism>
<dbReference type="EMBL" id="RYFI01000013">
    <property type="protein sequence ID" value="RXF72723.1"/>
    <property type="molecule type" value="Genomic_DNA"/>
</dbReference>
<dbReference type="InterPro" id="IPR011576">
    <property type="entry name" value="Pyridox_Oxase_N"/>
</dbReference>
<dbReference type="PANTHER" id="PTHR13343:SF17">
    <property type="entry name" value="CELLULAR REPRESSOR OF E1A-STIMULATED GENES, ISOFORM A"/>
    <property type="match status" value="1"/>
</dbReference>
<evidence type="ECO:0000313" key="3">
    <source>
        <dbReference type="EMBL" id="RXF72723.1"/>
    </source>
</evidence>
<dbReference type="Gene3D" id="3.20.180.10">
    <property type="entry name" value="PNP-oxidase-like"/>
    <property type="match status" value="1"/>
</dbReference>
<dbReference type="AlphaFoldDB" id="A0A4Q0MHE3"/>
<dbReference type="GO" id="GO:0005737">
    <property type="term" value="C:cytoplasm"/>
    <property type="evidence" value="ECO:0007669"/>
    <property type="project" value="UniProtKB-ARBA"/>
</dbReference>
<evidence type="ECO:0000313" key="4">
    <source>
        <dbReference type="Proteomes" id="UP000289708"/>
    </source>
</evidence>
<dbReference type="InterPro" id="IPR012349">
    <property type="entry name" value="Split_barrel_FMN-bd"/>
</dbReference>
<evidence type="ECO:0000259" key="1">
    <source>
        <dbReference type="Pfam" id="PF01243"/>
    </source>
</evidence>
<dbReference type="OrthoDB" id="9814594at2"/>
<gene>
    <name evidence="3" type="ORF">EK403_14275</name>
</gene>
<keyword evidence="4" id="KW-1185">Reference proteome</keyword>
<protein>
    <submittedName>
        <fullName evidence="3">HugZ family protein</fullName>
    </submittedName>
</protein>
<sequence>MITSDTQATEHPAPPSFDPVAASRALLRAARRASLATIDQRSGQPYVSLISLATDKDGAPLLLVSDLARHTANLKADPRASVLCAEVGSGDPLAHPRVTLFGRCVPVDKADFRRRWLARQPESEMYYGFADFNMLRLEPEGGHLVAGFGRIVDLDWAQLRTETDGAEALFEAEPGIVEHMNEDHADATRLYATALLGARDGDWRFEGCDPLGVEIGLDGEARYLPFPERATSSGDVRKALVKLVGDARARLAASAAA</sequence>
<comment type="caution">
    <text evidence="3">The sequence shown here is derived from an EMBL/GenBank/DDBJ whole genome shotgun (WGS) entry which is preliminary data.</text>
</comment>
<dbReference type="PANTHER" id="PTHR13343">
    <property type="entry name" value="CREG1 PROTEIN"/>
    <property type="match status" value="1"/>
</dbReference>
<proteinExistence type="predicted"/>
<accession>A0A4Q0MHE3</accession>
<dbReference type="Pfam" id="PF10615">
    <property type="entry name" value="DUF2470"/>
    <property type="match status" value="1"/>
</dbReference>
<evidence type="ECO:0000259" key="2">
    <source>
        <dbReference type="Pfam" id="PF10615"/>
    </source>
</evidence>
<dbReference type="InterPro" id="IPR037119">
    <property type="entry name" value="Haem_oxidase_HugZ-like_sf"/>
</dbReference>
<dbReference type="Proteomes" id="UP000289708">
    <property type="component" value="Unassembled WGS sequence"/>
</dbReference>
<dbReference type="Pfam" id="PF01243">
    <property type="entry name" value="PNPOx_N"/>
    <property type="match status" value="1"/>
</dbReference>